<feature type="transmembrane region" description="Helical" evidence="1">
    <location>
        <begin position="112"/>
        <end position="133"/>
    </location>
</feature>
<dbReference type="Proteomes" id="UP000199048">
    <property type="component" value="Unassembled WGS sequence"/>
</dbReference>
<protein>
    <submittedName>
        <fullName evidence="2">Uncharacterized membrane protein</fullName>
    </submittedName>
</protein>
<sequence>MKTETDVTSATIERVHSRSIKTTFFERLLAYGSLTLLLAVFVAVVRGHADWTRVPTLIWLHIVTVSAALALTPMLLLGRRGVRRHRILGYAWVVSMTATALLSFGIRGGSQGGLSAIHILSVIALTQAPMLAWHARLHRVDSHRYTALSLITGALLIAGFFTFPFGRMLGRWLSA</sequence>
<keyword evidence="3" id="KW-1185">Reference proteome</keyword>
<keyword evidence="1" id="KW-0812">Transmembrane</keyword>
<feature type="transmembrane region" description="Helical" evidence="1">
    <location>
        <begin position="89"/>
        <end position="106"/>
    </location>
</feature>
<name>A0A1I4M147_9HYPH</name>
<dbReference type="RefSeq" id="WP_208612044.1">
    <property type="nucleotide sequence ID" value="NZ_FOTK01000015.1"/>
</dbReference>
<feature type="transmembrane region" description="Helical" evidence="1">
    <location>
        <begin position="145"/>
        <end position="165"/>
    </location>
</feature>
<feature type="transmembrane region" description="Helical" evidence="1">
    <location>
        <begin position="57"/>
        <end position="77"/>
    </location>
</feature>
<evidence type="ECO:0000313" key="3">
    <source>
        <dbReference type="Proteomes" id="UP000199048"/>
    </source>
</evidence>
<reference evidence="3" key="1">
    <citation type="submission" date="2016-10" db="EMBL/GenBank/DDBJ databases">
        <authorList>
            <person name="Varghese N."/>
            <person name="Submissions S."/>
        </authorList>
    </citation>
    <scope>NUCLEOTIDE SEQUENCE [LARGE SCALE GENOMIC DNA]</scope>
    <source>
        <strain evidence="3">BL36</strain>
    </source>
</reference>
<gene>
    <name evidence="2" type="ORF">SAMN05192568_101532</name>
</gene>
<dbReference type="EMBL" id="FOTK01000015">
    <property type="protein sequence ID" value="SFL96833.1"/>
    <property type="molecule type" value="Genomic_DNA"/>
</dbReference>
<evidence type="ECO:0000256" key="1">
    <source>
        <dbReference type="SAM" id="Phobius"/>
    </source>
</evidence>
<proteinExistence type="predicted"/>
<organism evidence="2 3">
    <name type="scientific">Methylobacterium pseudosasicola</name>
    <dbReference type="NCBI Taxonomy" id="582667"/>
    <lineage>
        <taxon>Bacteria</taxon>
        <taxon>Pseudomonadati</taxon>
        <taxon>Pseudomonadota</taxon>
        <taxon>Alphaproteobacteria</taxon>
        <taxon>Hyphomicrobiales</taxon>
        <taxon>Methylobacteriaceae</taxon>
        <taxon>Methylobacterium</taxon>
    </lineage>
</organism>
<feature type="transmembrane region" description="Helical" evidence="1">
    <location>
        <begin position="28"/>
        <end position="45"/>
    </location>
</feature>
<evidence type="ECO:0000313" key="2">
    <source>
        <dbReference type="EMBL" id="SFL96833.1"/>
    </source>
</evidence>
<accession>A0A1I4M147</accession>
<keyword evidence="1" id="KW-1133">Transmembrane helix</keyword>
<dbReference type="AlphaFoldDB" id="A0A1I4M147"/>
<keyword evidence="1" id="KW-0472">Membrane</keyword>